<feature type="transmembrane region" description="Helical" evidence="7">
    <location>
        <begin position="199"/>
        <end position="217"/>
    </location>
</feature>
<feature type="transmembrane region" description="Helical" evidence="7">
    <location>
        <begin position="7"/>
        <end position="35"/>
    </location>
</feature>
<evidence type="ECO:0000256" key="6">
    <source>
        <dbReference type="ARBA" id="ARBA00023136"/>
    </source>
</evidence>
<feature type="transmembrane region" description="Helical" evidence="7">
    <location>
        <begin position="296"/>
        <end position="315"/>
    </location>
</feature>
<feature type="transmembrane region" description="Helical" evidence="7">
    <location>
        <begin position="389"/>
        <end position="411"/>
    </location>
</feature>
<feature type="transmembrane region" description="Helical" evidence="7">
    <location>
        <begin position="327"/>
        <end position="348"/>
    </location>
</feature>
<evidence type="ECO:0000256" key="7">
    <source>
        <dbReference type="SAM" id="Phobius"/>
    </source>
</evidence>
<dbReference type="SUPFAM" id="SSF103473">
    <property type="entry name" value="MFS general substrate transporter"/>
    <property type="match status" value="1"/>
</dbReference>
<keyword evidence="5 7" id="KW-1133">Transmembrane helix</keyword>
<protein>
    <submittedName>
        <fullName evidence="9">MFS transporter</fullName>
    </submittedName>
</protein>
<dbReference type="InterPro" id="IPR036259">
    <property type="entry name" value="MFS_trans_sf"/>
</dbReference>
<feature type="transmembrane region" description="Helical" evidence="7">
    <location>
        <begin position="269"/>
        <end position="290"/>
    </location>
</feature>
<evidence type="ECO:0000313" key="9">
    <source>
        <dbReference type="EMBL" id="MDX8032616.1"/>
    </source>
</evidence>
<dbReference type="PANTHER" id="PTHR42718">
    <property type="entry name" value="MAJOR FACILITATOR SUPERFAMILY MULTIDRUG TRANSPORTER MFSC"/>
    <property type="match status" value="1"/>
</dbReference>
<dbReference type="RefSeq" id="WP_319967654.1">
    <property type="nucleotide sequence ID" value="NZ_JAXAVW010000016.1"/>
</dbReference>
<dbReference type="Gene3D" id="1.20.1720.10">
    <property type="entry name" value="Multidrug resistance protein D"/>
    <property type="match status" value="1"/>
</dbReference>
<reference evidence="9 10" key="1">
    <citation type="submission" date="2023-11" db="EMBL/GenBank/DDBJ databases">
        <title>Lentzea sokolovensis, sp. nov., Lentzea kristufkii, sp. nov., and Lentzea miocenensis, sp. nov., rare actinobacteria from Sokolov Coal Basin, Miocene lacustrine sediment, Czech Republic.</title>
        <authorList>
            <person name="Lara A."/>
            <person name="Kotroba L."/>
            <person name="Nouioui I."/>
            <person name="Neumann-Schaal M."/>
            <person name="Mast Y."/>
            <person name="Chronakova A."/>
        </authorList>
    </citation>
    <scope>NUCLEOTIDE SEQUENCE [LARGE SCALE GENOMIC DNA]</scope>
    <source>
        <strain evidence="9 10">BCCO 10_0856</strain>
    </source>
</reference>
<dbReference type="PANTHER" id="PTHR42718:SF46">
    <property type="entry name" value="BLR6921 PROTEIN"/>
    <property type="match status" value="1"/>
</dbReference>
<feature type="transmembrane region" description="Helical" evidence="7">
    <location>
        <begin position="229"/>
        <end position="248"/>
    </location>
</feature>
<name>A0ABU4T380_9PSEU</name>
<evidence type="ECO:0000256" key="1">
    <source>
        <dbReference type="ARBA" id="ARBA00004651"/>
    </source>
</evidence>
<dbReference type="Gene3D" id="1.20.1250.20">
    <property type="entry name" value="MFS general substrate transporter like domains"/>
    <property type="match status" value="1"/>
</dbReference>
<feature type="transmembrane region" description="Helical" evidence="7">
    <location>
        <begin position="47"/>
        <end position="64"/>
    </location>
</feature>
<evidence type="ECO:0000256" key="4">
    <source>
        <dbReference type="ARBA" id="ARBA00022692"/>
    </source>
</evidence>
<dbReference type="Proteomes" id="UP001285521">
    <property type="component" value="Unassembled WGS sequence"/>
</dbReference>
<dbReference type="PROSITE" id="PS50850">
    <property type="entry name" value="MFS"/>
    <property type="match status" value="1"/>
</dbReference>
<keyword evidence="10" id="KW-1185">Reference proteome</keyword>
<evidence type="ECO:0000313" key="10">
    <source>
        <dbReference type="Proteomes" id="UP001285521"/>
    </source>
</evidence>
<feature type="transmembrane region" description="Helical" evidence="7">
    <location>
        <begin position="431"/>
        <end position="450"/>
    </location>
</feature>
<feature type="transmembrane region" description="Helical" evidence="7">
    <location>
        <begin position="162"/>
        <end position="187"/>
    </location>
</feature>
<feature type="transmembrane region" description="Helical" evidence="7">
    <location>
        <begin position="136"/>
        <end position="156"/>
    </location>
</feature>
<keyword evidence="2" id="KW-0813">Transport</keyword>
<dbReference type="CDD" id="cd17321">
    <property type="entry name" value="MFS_MMR_MDR_like"/>
    <property type="match status" value="1"/>
</dbReference>
<sequence length="467" mass="47223">MTPDRQHWWVLTVVALAQLMVVLDATIVNIALPAAQADLGFGDEDRQWVVISYSLAFGSLLLVGGRLNDRLGARTGFVIGLAGFAIASAVGGWADGLTTLVAARAAQGVFGALLAPAALSLLSTTFRGTKHQGRAFGVYGAVAGGGGAIGLLLGGVLTDLVSWRWCLFVNVVIAVVVIVGALVCLPATTTRAVSERTDWLGTVLVVTGLFALVLGFGRSEVLGWSNATTIGSLAAGVTLLVAFVFVQARTRTPLLPLTILRSRVRGTSYLVMLLAAVGMFSVYLFLAYYLQRTLGFSPVLAGVAFLPMAVSVAIGSAASGAALVPRFGIRIPVAAGSALAAAGFLYLTGIGGDYATTVLPGLIMAGLGLGAVFGSAMSSGADGVPPAQAGIASATVSTTQQIGGSIGIAVLTSLSLSASRSGGEMAGYHAAFWGAAAALALAAVIAAVLYPRRSASISEPAPVRSGS</sequence>
<keyword evidence="3" id="KW-1003">Cell membrane</keyword>
<keyword evidence="4 7" id="KW-0812">Transmembrane</keyword>
<evidence type="ECO:0000256" key="2">
    <source>
        <dbReference type="ARBA" id="ARBA00022448"/>
    </source>
</evidence>
<dbReference type="Pfam" id="PF07690">
    <property type="entry name" value="MFS_1"/>
    <property type="match status" value="1"/>
</dbReference>
<evidence type="ECO:0000259" key="8">
    <source>
        <dbReference type="PROSITE" id="PS50850"/>
    </source>
</evidence>
<feature type="transmembrane region" description="Helical" evidence="7">
    <location>
        <begin position="76"/>
        <end position="94"/>
    </location>
</feature>
<proteinExistence type="predicted"/>
<dbReference type="InterPro" id="IPR020846">
    <property type="entry name" value="MFS_dom"/>
</dbReference>
<dbReference type="InterPro" id="IPR011701">
    <property type="entry name" value="MFS"/>
</dbReference>
<accession>A0ABU4T380</accession>
<comment type="subcellular location">
    <subcellularLocation>
        <location evidence="1">Cell membrane</location>
        <topology evidence="1">Multi-pass membrane protein</topology>
    </subcellularLocation>
</comment>
<evidence type="ECO:0000256" key="5">
    <source>
        <dbReference type="ARBA" id="ARBA00022989"/>
    </source>
</evidence>
<feature type="transmembrane region" description="Helical" evidence="7">
    <location>
        <begin position="354"/>
        <end position="377"/>
    </location>
</feature>
<feature type="transmembrane region" description="Helical" evidence="7">
    <location>
        <begin position="106"/>
        <end position="124"/>
    </location>
</feature>
<organism evidence="9 10">
    <name type="scientific">Lentzea miocenica</name>
    <dbReference type="NCBI Taxonomy" id="3095431"/>
    <lineage>
        <taxon>Bacteria</taxon>
        <taxon>Bacillati</taxon>
        <taxon>Actinomycetota</taxon>
        <taxon>Actinomycetes</taxon>
        <taxon>Pseudonocardiales</taxon>
        <taxon>Pseudonocardiaceae</taxon>
        <taxon>Lentzea</taxon>
    </lineage>
</organism>
<comment type="caution">
    <text evidence="9">The sequence shown here is derived from an EMBL/GenBank/DDBJ whole genome shotgun (WGS) entry which is preliminary data.</text>
</comment>
<keyword evidence="6 7" id="KW-0472">Membrane</keyword>
<evidence type="ECO:0000256" key="3">
    <source>
        <dbReference type="ARBA" id="ARBA00022475"/>
    </source>
</evidence>
<dbReference type="EMBL" id="JAXAVW010000016">
    <property type="protein sequence ID" value="MDX8032616.1"/>
    <property type="molecule type" value="Genomic_DNA"/>
</dbReference>
<gene>
    <name evidence="9" type="ORF">SK803_20570</name>
</gene>
<feature type="domain" description="Major facilitator superfamily (MFS) profile" evidence="8">
    <location>
        <begin position="10"/>
        <end position="454"/>
    </location>
</feature>